<feature type="compositionally biased region" description="Low complexity" evidence="3">
    <location>
        <begin position="175"/>
        <end position="184"/>
    </location>
</feature>
<feature type="region of interest" description="Disordered" evidence="3">
    <location>
        <begin position="163"/>
        <end position="194"/>
    </location>
</feature>
<feature type="coiled-coil region" evidence="2">
    <location>
        <begin position="1245"/>
        <end position="1272"/>
    </location>
</feature>
<dbReference type="PROSITE" id="PS51205">
    <property type="entry name" value="VPS9"/>
    <property type="match status" value="1"/>
</dbReference>
<protein>
    <recommendedName>
        <fullName evidence="4">VPS9 domain-containing protein</fullName>
    </recommendedName>
</protein>
<dbReference type="InterPro" id="IPR002110">
    <property type="entry name" value="Ankyrin_rpt"/>
</dbReference>
<evidence type="ECO:0000256" key="3">
    <source>
        <dbReference type="SAM" id="MobiDB-lite"/>
    </source>
</evidence>
<dbReference type="InterPro" id="IPR036871">
    <property type="entry name" value="PX_dom_sf"/>
</dbReference>
<dbReference type="Gene3D" id="1.20.1050.80">
    <property type="entry name" value="VPS9 domain"/>
    <property type="match status" value="1"/>
</dbReference>
<dbReference type="Pfam" id="PF13857">
    <property type="entry name" value="Ank_5"/>
    <property type="match status" value="1"/>
</dbReference>
<dbReference type="Proteomes" id="UP000309340">
    <property type="component" value="Unassembled WGS sequence"/>
</dbReference>
<organism evidence="5 6">
    <name type="scientific">Friedmanniomyces simplex</name>
    <dbReference type="NCBI Taxonomy" id="329884"/>
    <lineage>
        <taxon>Eukaryota</taxon>
        <taxon>Fungi</taxon>
        <taxon>Dikarya</taxon>
        <taxon>Ascomycota</taxon>
        <taxon>Pezizomycotina</taxon>
        <taxon>Dothideomycetes</taxon>
        <taxon>Dothideomycetidae</taxon>
        <taxon>Mycosphaerellales</taxon>
        <taxon>Teratosphaeriaceae</taxon>
        <taxon>Friedmanniomyces</taxon>
    </lineage>
</organism>
<dbReference type="Gene3D" id="1.25.40.20">
    <property type="entry name" value="Ankyrin repeat-containing domain"/>
    <property type="match status" value="1"/>
</dbReference>
<dbReference type="SUPFAM" id="SSF64268">
    <property type="entry name" value="PX domain"/>
    <property type="match status" value="1"/>
</dbReference>
<dbReference type="STRING" id="329884.A0A4U0WQG5"/>
<comment type="similarity">
    <text evidence="1">Belongs to the UPF0507 family.</text>
</comment>
<dbReference type="GO" id="GO:0030133">
    <property type="term" value="C:transport vesicle"/>
    <property type="evidence" value="ECO:0007669"/>
    <property type="project" value="TreeGrafter"/>
</dbReference>
<dbReference type="GO" id="GO:0000149">
    <property type="term" value="F:SNARE binding"/>
    <property type="evidence" value="ECO:0007669"/>
    <property type="project" value="TreeGrafter"/>
</dbReference>
<reference evidence="5 6" key="1">
    <citation type="submission" date="2017-03" db="EMBL/GenBank/DDBJ databases">
        <title>Genomes of endolithic fungi from Antarctica.</title>
        <authorList>
            <person name="Coleine C."/>
            <person name="Masonjones S."/>
            <person name="Stajich J.E."/>
        </authorList>
    </citation>
    <scope>NUCLEOTIDE SEQUENCE [LARGE SCALE GENOMIC DNA]</scope>
    <source>
        <strain evidence="5 6">CCFEE 5184</strain>
    </source>
</reference>
<dbReference type="SMART" id="SM00248">
    <property type="entry name" value="ANK"/>
    <property type="match status" value="4"/>
</dbReference>
<feature type="region of interest" description="Disordered" evidence="3">
    <location>
        <begin position="230"/>
        <end position="262"/>
    </location>
</feature>
<feature type="compositionally biased region" description="Low complexity" evidence="3">
    <location>
        <begin position="237"/>
        <end position="262"/>
    </location>
</feature>
<dbReference type="InterPro" id="IPR051248">
    <property type="entry name" value="UPF0507/Ank_repeat_27"/>
</dbReference>
<evidence type="ECO:0000256" key="2">
    <source>
        <dbReference type="SAM" id="Coils"/>
    </source>
</evidence>
<feature type="compositionally biased region" description="Polar residues" evidence="3">
    <location>
        <begin position="633"/>
        <end position="647"/>
    </location>
</feature>
<dbReference type="InterPro" id="IPR003123">
    <property type="entry name" value="VPS9"/>
</dbReference>
<feature type="domain" description="VPS9" evidence="4">
    <location>
        <begin position="344"/>
        <end position="500"/>
    </location>
</feature>
<feature type="region of interest" description="Disordered" evidence="3">
    <location>
        <begin position="542"/>
        <end position="647"/>
    </location>
</feature>
<dbReference type="GO" id="GO:0005085">
    <property type="term" value="F:guanyl-nucleotide exchange factor activity"/>
    <property type="evidence" value="ECO:0007669"/>
    <property type="project" value="TreeGrafter"/>
</dbReference>
<name>A0A4U0WQG5_9PEZI</name>
<dbReference type="GO" id="GO:0097422">
    <property type="term" value="C:tubular endosome"/>
    <property type="evidence" value="ECO:0007669"/>
    <property type="project" value="TreeGrafter"/>
</dbReference>
<evidence type="ECO:0000313" key="5">
    <source>
        <dbReference type="EMBL" id="TKA65331.1"/>
    </source>
</evidence>
<dbReference type="GO" id="GO:0035091">
    <property type="term" value="F:phosphatidylinositol binding"/>
    <property type="evidence" value="ECO:0007669"/>
    <property type="project" value="InterPro"/>
</dbReference>
<dbReference type="EMBL" id="NAJQ01000747">
    <property type="protein sequence ID" value="TKA65331.1"/>
    <property type="molecule type" value="Genomic_DNA"/>
</dbReference>
<dbReference type="InterPro" id="IPR036770">
    <property type="entry name" value="Ankyrin_rpt-contain_sf"/>
</dbReference>
<proteinExistence type="inferred from homology"/>
<keyword evidence="6" id="KW-1185">Reference proteome</keyword>
<dbReference type="GO" id="GO:0005769">
    <property type="term" value="C:early endosome"/>
    <property type="evidence" value="ECO:0007669"/>
    <property type="project" value="TreeGrafter"/>
</dbReference>
<dbReference type="PANTHER" id="PTHR24170">
    <property type="entry name" value="ANKYRIN REPEAT DOMAIN-CONTAINING PROTEIN 27"/>
    <property type="match status" value="1"/>
</dbReference>
<dbReference type="SUPFAM" id="SSF109993">
    <property type="entry name" value="VPS9 domain"/>
    <property type="match status" value="1"/>
</dbReference>
<evidence type="ECO:0000313" key="6">
    <source>
        <dbReference type="Proteomes" id="UP000309340"/>
    </source>
</evidence>
<evidence type="ECO:0000256" key="1">
    <source>
        <dbReference type="ARBA" id="ARBA00007428"/>
    </source>
</evidence>
<comment type="caution">
    <text evidence="5">The sequence shown here is derived from an EMBL/GenBank/DDBJ whole genome shotgun (WGS) entry which is preliminary data.</text>
</comment>
<feature type="region of interest" description="Disordered" evidence="3">
    <location>
        <begin position="68"/>
        <end position="87"/>
    </location>
</feature>
<accession>A0A4U0WQG5</accession>
<dbReference type="SUPFAM" id="SSF48403">
    <property type="entry name" value="Ankyrin repeat"/>
    <property type="match status" value="1"/>
</dbReference>
<dbReference type="GO" id="GO:0005770">
    <property type="term" value="C:late endosome"/>
    <property type="evidence" value="ECO:0007669"/>
    <property type="project" value="TreeGrafter"/>
</dbReference>
<feature type="compositionally biased region" description="Low complexity" evidence="3">
    <location>
        <begin position="611"/>
        <end position="622"/>
    </location>
</feature>
<dbReference type="Gene3D" id="3.30.1520.10">
    <property type="entry name" value="Phox-like domain"/>
    <property type="match status" value="1"/>
</dbReference>
<dbReference type="GO" id="GO:0005886">
    <property type="term" value="C:plasma membrane"/>
    <property type="evidence" value="ECO:0007669"/>
    <property type="project" value="TreeGrafter"/>
</dbReference>
<keyword evidence="2" id="KW-0175">Coiled coil</keyword>
<sequence length="1278" mass="141779">MQPLNPLLRAFFRSALPSQCSPINHHVILVPTTDVLLNSKDRDTNISYAELATTEEFLASHVLRVPGGAPPAGSGARDGGNVRENKNNAKQYSTINGRTVVLKDAFAYSNKGFKTLNQAQLLQDAIYYPDTPDGQQWLVYYISRPLVGSYQPTPTIPAVISDEPSKERRKLLAEASDTATSSTTTPPPVPKKKDVKNFGELLNQFPMISRQMQGGLEKIIREFVAANDKAVPKPRSRSSSISSQQSAPSMRSSISSLKSSLSGSGIVHPTQLELEPEEDALRTSLESTVTAAIDLFQQVDKQQLSLLGSNTELTGPVVERMIERYVTEQVHDQIVFPKVCATRKPDDNDLDSKIRKMSDIDIAQVGIPIDDGMKGKRELAARLAKGVEAFKKMGVASSPQEMLEILLATQKVVTEQVTSTAIEDNAEKQSSVLTINADILVSMLLVVAIRSGVRHLHSRLLYMRYFIFLDEVESGEQGYALATLEAVLSHLTSASSTLRKASKRNRLLWQAARGGDIQALEAILQPSILLPGEDTIAESPTAIADESSDDSTSDAELAQGNDAQDENDRPDFSTVNGSLGHVFPFQRPPTPPPEQHDAKAKKRVSMASLPRSQSASSGYSSRSHSRKRSIDSIMSNGDLSSDKLAQTQDSDGNSVLMMAVEGGQWDALKFLLILPSHFRADFVLDDVNNAGTTLLSAAVQSENRSLTDQLIDFFERHASGEQLQRYLSVQDAQGRCMAHYLFNQPHLIQRFGKKLPWRLKDRHGQTPLFALCRSYDHKQYHSMVDAALSLATQTQGDGEALHLDDHVDAKGNTLLHIVVDTQMTLKLLRHCDADVNAANDKRFTPLMVGSKYGRIDTVRALFGDPRVDMTLKDIRGLTAVELAKDDDVRNRIDDLVLLSTPAAKDGRTTTVVRSFFIEDATIRFVLKSGAQNDNGSITVTTCRRSVSDFESLASWLSTECTASWLPLHFNLPSPFLVPSRPSRAVLRDVQLRLDNFFRALLAHGTFSTHELVWEFFLVPELDSAMLTERSKRKAEARVDNLKDDFEPVLMDETQEVENFVAYAKDQIRGITQATRKVIRAANRHRMRCNDLFEAQSLAAAKASTLLFLPQSHIMAFERYTKALQPTEASPWTALYYNLHSVQSTSTAIQVALNRPAYLIGSMGQAQRSIERSMSSMSRSSRWTPNIGLFEDAKRSATSEAWERAGKARSELESLGCELRYTQQTVASELAVWQDEHVRAGRAMLRRFARETVVKEEARLEAMKRALREIRKTRLPGVS</sequence>
<evidence type="ECO:0000259" key="4">
    <source>
        <dbReference type="PROSITE" id="PS51205"/>
    </source>
</evidence>
<dbReference type="OrthoDB" id="7464126at2759"/>
<dbReference type="Pfam" id="PF02204">
    <property type="entry name" value="VPS9"/>
    <property type="match status" value="1"/>
</dbReference>
<dbReference type="InterPro" id="IPR037191">
    <property type="entry name" value="VPS9_dom_sf"/>
</dbReference>
<dbReference type="PANTHER" id="PTHR24170:SF1">
    <property type="entry name" value="DOMAIN PROTEIN, PUTATIVE (AFU_ORTHOLOGUE AFUA_1G09870)-RELATED"/>
    <property type="match status" value="1"/>
</dbReference>
<feature type="compositionally biased region" description="Basic and acidic residues" evidence="3">
    <location>
        <begin position="163"/>
        <end position="172"/>
    </location>
</feature>
<gene>
    <name evidence="5" type="ORF">B0A55_10570</name>
</gene>
<dbReference type="CDD" id="cd06093">
    <property type="entry name" value="PX_domain"/>
    <property type="match status" value="1"/>
</dbReference>
<dbReference type="GO" id="GO:0045022">
    <property type="term" value="P:early endosome to late endosome transport"/>
    <property type="evidence" value="ECO:0007669"/>
    <property type="project" value="TreeGrafter"/>
</dbReference>
<dbReference type="AlphaFoldDB" id="A0A4U0WQG5"/>